<dbReference type="InterPro" id="IPR036263">
    <property type="entry name" value="Chorismate_II_sf"/>
</dbReference>
<dbReference type="EMBL" id="CP035281">
    <property type="protein sequence ID" value="QAT41792.1"/>
    <property type="molecule type" value="Genomic_DNA"/>
</dbReference>
<dbReference type="Gene3D" id="3.40.190.10">
    <property type="entry name" value="Periplasmic binding protein-like II"/>
    <property type="match status" value="2"/>
</dbReference>
<protein>
    <recommendedName>
        <fullName evidence="7">Bifunctional chorismate mutase/prephenate dehydratase</fullName>
        <ecNumber evidence="6">4.2.1.51</ecNumber>
    </recommendedName>
    <alternativeName>
        <fullName evidence="17">Chorismate mutase-prephenate dehydratase</fullName>
    </alternativeName>
    <alternativeName>
        <fullName evidence="8">Prephenate dehydratase</fullName>
    </alternativeName>
    <alternativeName>
        <fullName evidence="16">p-protein</fullName>
    </alternativeName>
</protein>
<dbReference type="KEGG" id="amij:EQM06_00320"/>
<keyword evidence="10" id="KW-0028">Amino-acid biosynthesis</keyword>
<evidence type="ECO:0000256" key="14">
    <source>
        <dbReference type="ARBA" id="ARBA00023239"/>
    </source>
</evidence>
<comment type="catalytic activity">
    <reaction evidence="1">
        <text>chorismate = prephenate</text>
        <dbReference type="Rhea" id="RHEA:13897"/>
        <dbReference type="ChEBI" id="CHEBI:29748"/>
        <dbReference type="ChEBI" id="CHEBI:29934"/>
        <dbReference type="EC" id="5.4.99.5"/>
    </reaction>
</comment>
<dbReference type="Gene3D" id="3.30.70.260">
    <property type="match status" value="1"/>
</dbReference>
<dbReference type="CDD" id="cd04905">
    <property type="entry name" value="ACT_CM-PDT"/>
    <property type="match status" value="1"/>
</dbReference>
<evidence type="ECO:0000256" key="12">
    <source>
        <dbReference type="ARBA" id="ARBA00023222"/>
    </source>
</evidence>
<evidence type="ECO:0000256" key="16">
    <source>
        <dbReference type="ARBA" id="ARBA00031175"/>
    </source>
</evidence>
<dbReference type="UniPathway" id="UPA00121">
    <property type="reaction ID" value="UER00345"/>
</dbReference>
<evidence type="ECO:0000256" key="18">
    <source>
        <dbReference type="ARBA" id="ARBA00047848"/>
    </source>
</evidence>
<dbReference type="PROSITE" id="PS00858">
    <property type="entry name" value="PREPHENATE_DEHYDR_2"/>
    <property type="match status" value="1"/>
</dbReference>
<dbReference type="SUPFAM" id="SSF53850">
    <property type="entry name" value="Periplasmic binding protein-like II"/>
    <property type="match status" value="1"/>
</dbReference>
<evidence type="ECO:0000313" key="24">
    <source>
        <dbReference type="Proteomes" id="UP000287601"/>
    </source>
</evidence>
<dbReference type="GO" id="GO:0046417">
    <property type="term" value="P:chorismate metabolic process"/>
    <property type="evidence" value="ECO:0007669"/>
    <property type="project" value="InterPro"/>
</dbReference>
<dbReference type="PROSITE" id="PS51168">
    <property type="entry name" value="CHORISMATE_MUT_2"/>
    <property type="match status" value="1"/>
</dbReference>
<evidence type="ECO:0000256" key="1">
    <source>
        <dbReference type="ARBA" id="ARBA00000824"/>
    </source>
</evidence>
<keyword evidence="12" id="KW-0584">Phenylalanine biosynthesis</keyword>
<dbReference type="InterPro" id="IPR002701">
    <property type="entry name" value="CM_II_prokaryot"/>
</dbReference>
<dbReference type="CDD" id="cd13631">
    <property type="entry name" value="PBP2_Ct-PDT_like"/>
    <property type="match status" value="1"/>
</dbReference>
<feature type="domain" description="Prephenate dehydratase" evidence="21">
    <location>
        <begin position="112"/>
        <end position="288"/>
    </location>
</feature>
<accession>A0A410PS57</accession>
<proteinExistence type="predicted"/>
<evidence type="ECO:0000256" key="13">
    <source>
        <dbReference type="ARBA" id="ARBA00023235"/>
    </source>
</evidence>
<dbReference type="EC" id="4.2.1.51" evidence="6"/>
<dbReference type="PIRSF" id="PIRSF001500">
    <property type="entry name" value="Chor_mut_pdt_Ppr"/>
    <property type="match status" value="1"/>
</dbReference>
<dbReference type="OrthoDB" id="9802281at2"/>
<evidence type="ECO:0000256" key="8">
    <source>
        <dbReference type="ARBA" id="ARBA00021872"/>
    </source>
</evidence>
<evidence type="ECO:0000256" key="2">
    <source>
        <dbReference type="ARBA" id="ARBA00002364"/>
    </source>
</evidence>
<evidence type="ECO:0000256" key="5">
    <source>
        <dbReference type="ARBA" id="ARBA00004817"/>
    </source>
</evidence>
<dbReference type="GO" id="GO:0004664">
    <property type="term" value="F:prephenate dehydratase activity"/>
    <property type="evidence" value="ECO:0007669"/>
    <property type="project" value="UniProtKB-EC"/>
</dbReference>
<dbReference type="InterPro" id="IPR045865">
    <property type="entry name" value="ACT-like_dom_sf"/>
</dbReference>
<dbReference type="AlphaFoldDB" id="A0A410PS57"/>
<gene>
    <name evidence="23" type="ORF">EQM06_00320</name>
</gene>
<dbReference type="PANTHER" id="PTHR21022:SF19">
    <property type="entry name" value="PREPHENATE DEHYDRATASE-RELATED"/>
    <property type="match status" value="1"/>
</dbReference>
<dbReference type="InterPro" id="IPR008242">
    <property type="entry name" value="Chor_mutase/pphenate_deHydtase"/>
</dbReference>
<evidence type="ECO:0000256" key="9">
    <source>
        <dbReference type="ARBA" id="ARBA00022490"/>
    </source>
</evidence>
<evidence type="ECO:0000256" key="10">
    <source>
        <dbReference type="ARBA" id="ARBA00022605"/>
    </source>
</evidence>
<comment type="pathway">
    <text evidence="5">Metabolic intermediate biosynthesis; prephenate biosynthesis; prephenate from chorismate: step 1/1.</text>
</comment>
<dbReference type="GO" id="GO:0005737">
    <property type="term" value="C:cytoplasm"/>
    <property type="evidence" value="ECO:0007669"/>
    <property type="project" value="UniProtKB-SubCell"/>
</dbReference>
<dbReference type="SUPFAM" id="SSF55021">
    <property type="entry name" value="ACT-like"/>
    <property type="match status" value="1"/>
</dbReference>
<dbReference type="SMART" id="SM00830">
    <property type="entry name" value="CM_2"/>
    <property type="match status" value="1"/>
</dbReference>
<dbReference type="SUPFAM" id="SSF48600">
    <property type="entry name" value="Chorismate mutase II"/>
    <property type="match status" value="1"/>
</dbReference>
<dbReference type="InterPro" id="IPR001086">
    <property type="entry name" value="Preph_deHydtase"/>
</dbReference>
<dbReference type="InterPro" id="IPR036979">
    <property type="entry name" value="CM_dom_sf"/>
</dbReference>
<dbReference type="Proteomes" id="UP000287601">
    <property type="component" value="Chromosome"/>
</dbReference>
<name>A0A410PS57_9FIRM</name>
<comment type="pathway">
    <text evidence="4">Amino-acid biosynthesis; L-phenylalanine biosynthesis; phenylpyruvate from prephenate: step 1/1.</text>
</comment>
<organism evidence="23 24">
    <name type="scientific">Aminipila luticellarii</name>
    <dbReference type="NCBI Taxonomy" id="2507160"/>
    <lineage>
        <taxon>Bacteria</taxon>
        <taxon>Bacillati</taxon>
        <taxon>Bacillota</taxon>
        <taxon>Clostridia</taxon>
        <taxon>Peptostreptococcales</taxon>
        <taxon>Anaerovoracaceae</taxon>
        <taxon>Aminipila</taxon>
    </lineage>
</organism>
<evidence type="ECO:0000256" key="4">
    <source>
        <dbReference type="ARBA" id="ARBA00004741"/>
    </source>
</evidence>
<keyword evidence="13" id="KW-0413">Isomerase</keyword>
<keyword evidence="24" id="KW-1185">Reference proteome</keyword>
<evidence type="ECO:0000256" key="19">
    <source>
        <dbReference type="PIRSR" id="PIRSR001500-2"/>
    </source>
</evidence>
<comment type="function">
    <text evidence="2">Catalyzes the Claisen rearrangement of chorismate to prephenate and the decarboxylation/dehydration of prephenate to phenylpyruvate.</text>
</comment>
<evidence type="ECO:0000259" key="22">
    <source>
        <dbReference type="PROSITE" id="PS51671"/>
    </source>
</evidence>
<evidence type="ECO:0000313" key="23">
    <source>
        <dbReference type="EMBL" id="QAT41792.1"/>
    </source>
</evidence>
<evidence type="ECO:0000256" key="6">
    <source>
        <dbReference type="ARBA" id="ARBA00013147"/>
    </source>
</evidence>
<evidence type="ECO:0000256" key="3">
    <source>
        <dbReference type="ARBA" id="ARBA00004496"/>
    </source>
</evidence>
<dbReference type="PROSITE" id="PS51171">
    <property type="entry name" value="PREPHENATE_DEHYDR_3"/>
    <property type="match status" value="1"/>
</dbReference>
<dbReference type="UniPathway" id="UPA00120">
    <property type="reaction ID" value="UER00203"/>
</dbReference>
<dbReference type="GO" id="GO:0009094">
    <property type="term" value="P:L-phenylalanine biosynthetic process"/>
    <property type="evidence" value="ECO:0007669"/>
    <property type="project" value="UniProtKB-UniPathway"/>
</dbReference>
<comment type="catalytic activity">
    <reaction evidence="18">
        <text>prephenate + H(+) = 3-phenylpyruvate + CO2 + H2O</text>
        <dbReference type="Rhea" id="RHEA:21648"/>
        <dbReference type="ChEBI" id="CHEBI:15377"/>
        <dbReference type="ChEBI" id="CHEBI:15378"/>
        <dbReference type="ChEBI" id="CHEBI:16526"/>
        <dbReference type="ChEBI" id="CHEBI:18005"/>
        <dbReference type="ChEBI" id="CHEBI:29934"/>
        <dbReference type="EC" id="4.2.1.51"/>
    </reaction>
</comment>
<comment type="subcellular location">
    <subcellularLocation>
        <location evidence="3">Cytoplasm</location>
    </subcellularLocation>
</comment>
<dbReference type="InterPro" id="IPR018528">
    <property type="entry name" value="Preph_deHydtase_CS"/>
</dbReference>
<feature type="site" description="Essential for prephenate dehydratase activity" evidence="19">
    <location>
        <position position="281"/>
    </location>
</feature>
<feature type="domain" description="ACT" evidence="22">
    <location>
        <begin position="300"/>
        <end position="379"/>
    </location>
</feature>
<dbReference type="Pfam" id="PF00800">
    <property type="entry name" value="PDT"/>
    <property type="match status" value="1"/>
</dbReference>
<dbReference type="Pfam" id="PF01817">
    <property type="entry name" value="CM_2"/>
    <property type="match status" value="1"/>
</dbReference>
<keyword evidence="9" id="KW-0963">Cytoplasm</keyword>
<evidence type="ECO:0000256" key="11">
    <source>
        <dbReference type="ARBA" id="ARBA00023141"/>
    </source>
</evidence>
<dbReference type="RefSeq" id="WP_128744446.1">
    <property type="nucleotide sequence ID" value="NZ_CP035281.1"/>
</dbReference>
<evidence type="ECO:0000256" key="17">
    <source>
        <dbReference type="ARBA" id="ARBA00031520"/>
    </source>
</evidence>
<dbReference type="GO" id="GO:0004106">
    <property type="term" value="F:chorismate mutase activity"/>
    <property type="evidence" value="ECO:0007669"/>
    <property type="project" value="UniProtKB-EC"/>
</dbReference>
<feature type="domain" description="Chorismate mutase" evidence="20">
    <location>
        <begin position="1"/>
        <end position="86"/>
    </location>
</feature>
<evidence type="ECO:0000259" key="20">
    <source>
        <dbReference type="PROSITE" id="PS51168"/>
    </source>
</evidence>
<sequence>MTLENLRDEIDQIDTELADLFVKRMNIAEKVAKEKKASGTALLNTKREKEILTRVSDQAGETLERYMRILYNTLFDVSRSYQTRFLYAEAPLKRQIETAMTNTPALFPKRAVVACQGIEGSYSQLAAEKIFEFPSVMYFNNWDSVFNAVNKGLCQYGVLPIENSSYGSVGPVYDLMKNHHFYIAKALKLRISHKLLAKPGVEIKDVKEIISHDQALGQCSQFIESLKNVKITTCSNTAMAAEWVAKSGRTDIAAISSGECAGIYGLHILSDDIQLSDNNYTRFICISKNLEIYPGANKLSLMLSVPHRPSSLYNMIAKFSSLGLNLTKLESRPIPGSDFEFMFYFDMEASLCSPEVVSLLCELSSQPEVFVFLGNYIEN</sequence>
<dbReference type="PROSITE" id="PS51671">
    <property type="entry name" value="ACT"/>
    <property type="match status" value="1"/>
</dbReference>
<keyword evidence="15" id="KW-0511">Multifunctional enzyme</keyword>
<dbReference type="PANTHER" id="PTHR21022">
    <property type="entry name" value="PREPHENATE DEHYDRATASE P PROTEIN"/>
    <property type="match status" value="1"/>
</dbReference>
<reference evidence="23 24" key="1">
    <citation type="submission" date="2019-01" db="EMBL/GenBank/DDBJ databases">
        <title>Draft genomes of a novel of Aminipila strains.</title>
        <authorList>
            <person name="Ma S."/>
        </authorList>
    </citation>
    <scope>NUCLEOTIDE SEQUENCE [LARGE SCALE GENOMIC DNA]</scope>
    <source>
        <strain evidence="24">JN-39</strain>
    </source>
</reference>
<keyword evidence="14" id="KW-0456">Lyase</keyword>
<dbReference type="Gene3D" id="1.20.59.10">
    <property type="entry name" value="Chorismate mutase"/>
    <property type="match status" value="1"/>
</dbReference>
<keyword evidence="11" id="KW-0057">Aromatic amino acid biosynthesis</keyword>
<dbReference type="InterPro" id="IPR002912">
    <property type="entry name" value="ACT_dom"/>
</dbReference>
<evidence type="ECO:0000256" key="7">
    <source>
        <dbReference type="ARBA" id="ARBA00014401"/>
    </source>
</evidence>
<evidence type="ECO:0000256" key="15">
    <source>
        <dbReference type="ARBA" id="ARBA00023268"/>
    </source>
</evidence>
<evidence type="ECO:0000259" key="21">
    <source>
        <dbReference type="PROSITE" id="PS51171"/>
    </source>
</evidence>